<evidence type="ECO:0000313" key="1">
    <source>
        <dbReference type="EMBL" id="RVW75136.1"/>
    </source>
</evidence>
<dbReference type="EMBL" id="QGNW01000356">
    <property type="protein sequence ID" value="RVW75136.1"/>
    <property type="molecule type" value="Genomic_DNA"/>
</dbReference>
<gene>
    <name evidence="1" type="ORF">CK203_053882</name>
</gene>
<evidence type="ECO:0000313" key="2">
    <source>
        <dbReference type="Proteomes" id="UP000288805"/>
    </source>
</evidence>
<name>A0A438GSD6_VITVI</name>
<dbReference type="AlphaFoldDB" id="A0A438GSD6"/>
<dbReference type="Proteomes" id="UP000288805">
    <property type="component" value="Unassembled WGS sequence"/>
</dbReference>
<sequence>MTEGVVKSLGVGRFLDWKALEALEQLEKCGKWGSLGVHGVFMVLSPKRIRSVFGINLGQSEEFGENPGV</sequence>
<protein>
    <submittedName>
        <fullName evidence="1">Uncharacterized protein</fullName>
    </submittedName>
</protein>
<organism evidence="1 2">
    <name type="scientific">Vitis vinifera</name>
    <name type="common">Grape</name>
    <dbReference type="NCBI Taxonomy" id="29760"/>
    <lineage>
        <taxon>Eukaryota</taxon>
        <taxon>Viridiplantae</taxon>
        <taxon>Streptophyta</taxon>
        <taxon>Embryophyta</taxon>
        <taxon>Tracheophyta</taxon>
        <taxon>Spermatophyta</taxon>
        <taxon>Magnoliopsida</taxon>
        <taxon>eudicotyledons</taxon>
        <taxon>Gunneridae</taxon>
        <taxon>Pentapetalae</taxon>
        <taxon>rosids</taxon>
        <taxon>Vitales</taxon>
        <taxon>Vitaceae</taxon>
        <taxon>Viteae</taxon>
        <taxon>Vitis</taxon>
    </lineage>
</organism>
<reference evidence="1 2" key="1">
    <citation type="journal article" date="2018" name="PLoS Genet.">
        <title>Population sequencing reveals clonal diversity and ancestral inbreeding in the grapevine cultivar Chardonnay.</title>
        <authorList>
            <person name="Roach M.J."/>
            <person name="Johnson D.L."/>
            <person name="Bohlmann J."/>
            <person name="van Vuuren H.J."/>
            <person name="Jones S.J."/>
            <person name="Pretorius I.S."/>
            <person name="Schmidt S.A."/>
            <person name="Borneman A.R."/>
        </authorList>
    </citation>
    <scope>NUCLEOTIDE SEQUENCE [LARGE SCALE GENOMIC DNA]</scope>
    <source>
        <strain evidence="2">cv. Chardonnay</strain>
        <tissue evidence="1">Leaf</tissue>
    </source>
</reference>
<proteinExistence type="predicted"/>
<accession>A0A438GSD6</accession>
<comment type="caution">
    <text evidence="1">The sequence shown here is derived from an EMBL/GenBank/DDBJ whole genome shotgun (WGS) entry which is preliminary data.</text>
</comment>